<reference evidence="1 2" key="1">
    <citation type="submission" date="2016-10" db="EMBL/GenBank/DDBJ databases">
        <authorList>
            <person name="de Groot N.N."/>
        </authorList>
    </citation>
    <scope>NUCLEOTIDE SEQUENCE [LARGE SCALE GENOMIC DNA]</scope>
    <source>
        <strain evidence="1 2">DSM 24677</strain>
    </source>
</reference>
<gene>
    <name evidence="1" type="ORF">SAMN05444486_10429</name>
</gene>
<dbReference type="STRING" id="576131.SAMN05444486_10429"/>
<name>A0A1H3MW12_9RHOB</name>
<accession>A0A1H3MW12</accession>
<evidence type="ECO:0000313" key="1">
    <source>
        <dbReference type="EMBL" id="SDY80907.1"/>
    </source>
</evidence>
<protein>
    <submittedName>
        <fullName evidence="1">Uncharacterized protein</fullName>
    </submittedName>
</protein>
<keyword evidence="2" id="KW-1185">Reference proteome</keyword>
<dbReference type="EMBL" id="FNPR01000004">
    <property type="protein sequence ID" value="SDY80907.1"/>
    <property type="molecule type" value="Genomic_DNA"/>
</dbReference>
<evidence type="ECO:0000313" key="2">
    <source>
        <dbReference type="Proteomes" id="UP000199026"/>
    </source>
</evidence>
<sequence length="50" mass="5566">MRTIIVASGVYVQGCFVRMLENGRAIIRVGNIEYTGDLVTSDRHEKRLAG</sequence>
<dbReference type="AlphaFoldDB" id="A0A1H3MW12"/>
<dbReference type="Proteomes" id="UP000199026">
    <property type="component" value="Unassembled WGS sequence"/>
</dbReference>
<proteinExistence type="predicted"/>
<organism evidence="1 2">
    <name type="scientific">Lentibacter algarum</name>
    <dbReference type="NCBI Taxonomy" id="576131"/>
    <lineage>
        <taxon>Bacteria</taxon>
        <taxon>Pseudomonadati</taxon>
        <taxon>Pseudomonadota</taxon>
        <taxon>Alphaproteobacteria</taxon>
        <taxon>Rhodobacterales</taxon>
        <taxon>Roseobacteraceae</taxon>
        <taxon>Lentibacter</taxon>
    </lineage>
</organism>